<dbReference type="CDD" id="cd04186">
    <property type="entry name" value="GT_2_like_c"/>
    <property type="match status" value="1"/>
</dbReference>
<organism evidence="3 4">
    <name type="scientific">Lacihabitans soyangensis</name>
    <dbReference type="NCBI Taxonomy" id="869394"/>
    <lineage>
        <taxon>Bacteria</taxon>
        <taxon>Pseudomonadati</taxon>
        <taxon>Bacteroidota</taxon>
        <taxon>Cytophagia</taxon>
        <taxon>Cytophagales</taxon>
        <taxon>Leadbetterellaceae</taxon>
        <taxon>Lacihabitans</taxon>
    </lineage>
</organism>
<evidence type="ECO:0000313" key="4">
    <source>
        <dbReference type="Proteomes" id="UP001204144"/>
    </source>
</evidence>
<sequence>MHSLSIIIVNYKSWVILQKNLELLSSYDFDNIILQIIVVDNCSKDGKLAEFISLFPNVLFVENEGNWGFAHGCNFGAKLATGDVLLFLNPDTLAPRTSLERMFYEYISNPEVGILSCKQSDRPSAYRKIKPSIFSLFGPQRSLYVLLFPNKFKENNCLTCNCNAISPDWISGSVVMISRDWFERVGGWNTDYWMYFEDVELSIKVKEAGGLLRMLCEVNIVHEHGGASRLNVETSALTKSEVIISHHVYIENNFSALQKIPSHILLVINTLVFKSIFGFLGIFLFFIPKARVQALLFRNILKYYWSAFRNQTWLSFRSFKFAKR</sequence>
<evidence type="ECO:0000313" key="3">
    <source>
        <dbReference type="EMBL" id="MCP9762212.1"/>
    </source>
</evidence>
<dbReference type="PANTHER" id="PTHR43179">
    <property type="entry name" value="RHAMNOSYLTRANSFERASE WBBL"/>
    <property type="match status" value="1"/>
</dbReference>
<dbReference type="InterPro" id="IPR001173">
    <property type="entry name" value="Glyco_trans_2-like"/>
</dbReference>
<keyword evidence="1" id="KW-1133">Transmembrane helix</keyword>
<accession>A0AAE3GZM9</accession>
<comment type="caution">
    <text evidence="3">The sequence shown here is derived from an EMBL/GenBank/DDBJ whole genome shotgun (WGS) entry which is preliminary data.</text>
</comment>
<evidence type="ECO:0000259" key="2">
    <source>
        <dbReference type="Pfam" id="PF00535"/>
    </source>
</evidence>
<dbReference type="RefSeq" id="WP_255035967.1">
    <property type="nucleotide sequence ID" value="NZ_RJUF01000007.1"/>
</dbReference>
<dbReference type="InterPro" id="IPR029044">
    <property type="entry name" value="Nucleotide-diphossugar_trans"/>
</dbReference>
<dbReference type="Gene3D" id="3.90.550.10">
    <property type="entry name" value="Spore Coat Polysaccharide Biosynthesis Protein SpsA, Chain A"/>
    <property type="match status" value="1"/>
</dbReference>
<dbReference type="PANTHER" id="PTHR43179:SF7">
    <property type="entry name" value="RHAMNOSYLTRANSFERASE WBBL"/>
    <property type="match status" value="1"/>
</dbReference>
<feature type="domain" description="Glycosyltransferase 2-like" evidence="2">
    <location>
        <begin position="5"/>
        <end position="138"/>
    </location>
</feature>
<dbReference type="Proteomes" id="UP001204144">
    <property type="component" value="Unassembled WGS sequence"/>
</dbReference>
<dbReference type="Pfam" id="PF00535">
    <property type="entry name" value="Glycos_transf_2"/>
    <property type="match status" value="1"/>
</dbReference>
<evidence type="ECO:0000256" key="1">
    <source>
        <dbReference type="SAM" id="Phobius"/>
    </source>
</evidence>
<name>A0AAE3GZM9_9BACT</name>
<feature type="transmembrane region" description="Helical" evidence="1">
    <location>
        <begin position="264"/>
        <end position="287"/>
    </location>
</feature>
<keyword evidence="1" id="KW-0812">Transmembrane</keyword>
<keyword evidence="1" id="KW-0472">Membrane</keyword>
<reference evidence="3 4" key="1">
    <citation type="submission" date="2018-11" db="EMBL/GenBank/DDBJ databases">
        <title>Novel bacteria species description.</title>
        <authorList>
            <person name="Han J.-H."/>
        </authorList>
    </citation>
    <scope>NUCLEOTIDE SEQUENCE [LARGE SCALE GENOMIC DNA]</scope>
    <source>
        <strain evidence="3 4">KCTC23259</strain>
    </source>
</reference>
<keyword evidence="4" id="KW-1185">Reference proteome</keyword>
<proteinExistence type="predicted"/>
<protein>
    <submittedName>
        <fullName evidence="3">Glycosyltransferase family 2 protein</fullName>
    </submittedName>
</protein>
<dbReference type="SUPFAM" id="SSF53448">
    <property type="entry name" value="Nucleotide-diphospho-sugar transferases"/>
    <property type="match status" value="1"/>
</dbReference>
<dbReference type="EMBL" id="RJUF01000007">
    <property type="protein sequence ID" value="MCP9762212.1"/>
    <property type="molecule type" value="Genomic_DNA"/>
</dbReference>
<gene>
    <name evidence="3" type="ORF">EGI31_04540</name>
</gene>
<dbReference type="AlphaFoldDB" id="A0AAE3GZM9"/>